<sequence>MAPNSSCRGQLQTKHHKDASEATKSIDLWSETHGRRQSLLHTSTAVTANPDQINATSPLPIHLSPPGPYEPTPHETEQQRAELEFLAAQHGRYHYDGEGQLRMGVVPLEPGKAKRIFDWEIPAPVRRDTREQGLGEVEVTAEFEMARGTVEAVTRRRVGRRGNGKRQGGCGIGWDDLSCMAVGRRNISPITDGFVHRRVHTIFVLSTRYLNSSAR</sequence>
<feature type="region of interest" description="Disordered" evidence="1">
    <location>
        <begin position="48"/>
        <end position="76"/>
    </location>
</feature>
<protein>
    <submittedName>
        <fullName evidence="2">Uncharacterized protein</fullName>
    </submittedName>
</protein>
<dbReference type="EMBL" id="ML995808">
    <property type="protein sequence ID" value="KAF2774407.1"/>
    <property type="molecule type" value="Genomic_DNA"/>
</dbReference>
<keyword evidence="3" id="KW-1185">Reference proteome</keyword>
<dbReference type="AlphaFoldDB" id="A0A6G1LNB7"/>
<accession>A0A6G1LNB7</accession>
<feature type="compositionally biased region" description="Polar residues" evidence="1">
    <location>
        <begin position="1"/>
        <end position="12"/>
    </location>
</feature>
<evidence type="ECO:0000256" key="1">
    <source>
        <dbReference type="SAM" id="MobiDB-lite"/>
    </source>
</evidence>
<proteinExistence type="predicted"/>
<evidence type="ECO:0000313" key="2">
    <source>
        <dbReference type="EMBL" id="KAF2774407.1"/>
    </source>
</evidence>
<feature type="compositionally biased region" description="Polar residues" evidence="1">
    <location>
        <begin position="48"/>
        <end position="57"/>
    </location>
</feature>
<reference evidence="2" key="1">
    <citation type="journal article" date="2020" name="Stud. Mycol.">
        <title>101 Dothideomycetes genomes: a test case for predicting lifestyles and emergence of pathogens.</title>
        <authorList>
            <person name="Haridas S."/>
            <person name="Albert R."/>
            <person name="Binder M."/>
            <person name="Bloem J."/>
            <person name="Labutti K."/>
            <person name="Salamov A."/>
            <person name="Andreopoulos B."/>
            <person name="Baker S."/>
            <person name="Barry K."/>
            <person name="Bills G."/>
            <person name="Bluhm B."/>
            <person name="Cannon C."/>
            <person name="Castanera R."/>
            <person name="Culley D."/>
            <person name="Daum C."/>
            <person name="Ezra D."/>
            <person name="Gonzalez J."/>
            <person name="Henrissat B."/>
            <person name="Kuo A."/>
            <person name="Liang C."/>
            <person name="Lipzen A."/>
            <person name="Lutzoni F."/>
            <person name="Magnuson J."/>
            <person name="Mondo S."/>
            <person name="Nolan M."/>
            <person name="Ohm R."/>
            <person name="Pangilinan J."/>
            <person name="Park H.-J."/>
            <person name="Ramirez L."/>
            <person name="Alfaro M."/>
            <person name="Sun H."/>
            <person name="Tritt A."/>
            <person name="Yoshinaga Y."/>
            <person name="Zwiers L.-H."/>
            <person name="Turgeon B."/>
            <person name="Goodwin S."/>
            <person name="Spatafora J."/>
            <person name="Crous P."/>
            <person name="Grigoriev I."/>
        </authorList>
    </citation>
    <scope>NUCLEOTIDE SEQUENCE</scope>
    <source>
        <strain evidence="2">CBS 116005</strain>
    </source>
</reference>
<gene>
    <name evidence="2" type="ORF">EJ03DRAFT_370485</name>
</gene>
<evidence type="ECO:0000313" key="3">
    <source>
        <dbReference type="Proteomes" id="UP000799436"/>
    </source>
</evidence>
<organism evidence="2 3">
    <name type="scientific">Teratosphaeria nubilosa</name>
    <dbReference type="NCBI Taxonomy" id="161662"/>
    <lineage>
        <taxon>Eukaryota</taxon>
        <taxon>Fungi</taxon>
        <taxon>Dikarya</taxon>
        <taxon>Ascomycota</taxon>
        <taxon>Pezizomycotina</taxon>
        <taxon>Dothideomycetes</taxon>
        <taxon>Dothideomycetidae</taxon>
        <taxon>Mycosphaerellales</taxon>
        <taxon>Teratosphaeriaceae</taxon>
        <taxon>Teratosphaeria</taxon>
    </lineage>
</organism>
<feature type="region of interest" description="Disordered" evidence="1">
    <location>
        <begin position="1"/>
        <end position="28"/>
    </location>
</feature>
<dbReference type="Proteomes" id="UP000799436">
    <property type="component" value="Unassembled WGS sequence"/>
</dbReference>
<name>A0A6G1LNB7_9PEZI</name>